<sequence length="249" mass="28068">MKEINESLKNKNLTQKEYFIKSFAVLKEMFSKDRKYLPSIIALFALSGYTMFNSFEAMIRASIAKQPFPKLPLPAMLINLLIVIVIEYALNLFQNDVISRIDEKNELTRKDILLRSIILAIIMTFISNFIKPLGIVGIGVLFALAYFAAFFRQIYLSRNVSLTTAFEKNTALLEGNRVKIILPLFLINVISAIVSAVLTTAASIIVLKSPNSAMIVIIILIISRILIGIFEIYKKILASVIFLNVENNK</sequence>
<dbReference type="Proteomes" id="UP000422644">
    <property type="component" value="Chromosome"/>
</dbReference>
<feature type="transmembrane region" description="Helical" evidence="1">
    <location>
        <begin position="136"/>
        <end position="155"/>
    </location>
</feature>
<gene>
    <name evidence="2" type="ORF">JMUB3870_0020</name>
</gene>
<organism evidence="2 3">
    <name type="scientific">Leptotrichia trevisanii</name>
    <dbReference type="NCBI Taxonomy" id="109328"/>
    <lineage>
        <taxon>Bacteria</taxon>
        <taxon>Fusobacteriati</taxon>
        <taxon>Fusobacteriota</taxon>
        <taxon>Fusobacteriia</taxon>
        <taxon>Fusobacteriales</taxon>
        <taxon>Leptotrichiaceae</taxon>
        <taxon>Leptotrichia</taxon>
    </lineage>
</organism>
<feature type="transmembrane region" description="Helical" evidence="1">
    <location>
        <begin position="36"/>
        <end position="52"/>
    </location>
</feature>
<protein>
    <submittedName>
        <fullName evidence="2">ABC type transporter, permease component</fullName>
    </submittedName>
</protein>
<dbReference type="AlphaFoldDB" id="A0A510JZM8"/>
<keyword evidence="1" id="KW-0472">Membrane</keyword>
<dbReference type="OrthoDB" id="82399at2"/>
<reference evidence="2 3" key="1">
    <citation type="submission" date="2019-07" db="EMBL/GenBank/DDBJ databases">
        <title>Complete Genome Sequence of Leptotrichia trevisanii Strain JMUB3870.</title>
        <authorList>
            <person name="Watanabe S."/>
            <person name="Cui L."/>
        </authorList>
    </citation>
    <scope>NUCLEOTIDE SEQUENCE [LARGE SCALE GENOMIC DNA]</scope>
    <source>
        <strain evidence="2 3">JMUB3870</strain>
    </source>
</reference>
<dbReference type="EMBL" id="AP019831">
    <property type="protein sequence ID" value="BBM43931.1"/>
    <property type="molecule type" value="Genomic_DNA"/>
</dbReference>
<keyword evidence="1" id="KW-1133">Transmembrane helix</keyword>
<proteinExistence type="predicted"/>
<evidence type="ECO:0000313" key="2">
    <source>
        <dbReference type="EMBL" id="BBM43931.1"/>
    </source>
</evidence>
<dbReference type="RefSeq" id="WP_155282263.1">
    <property type="nucleotide sequence ID" value="NZ_AP019831.1"/>
</dbReference>
<feature type="transmembrane region" description="Helical" evidence="1">
    <location>
        <begin position="72"/>
        <end position="91"/>
    </location>
</feature>
<evidence type="ECO:0000256" key="1">
    <source>
        <dbReference type="SAM" id="Phobius"/>
    </source>
</evidence>
<feature type="transmembrane region" description="Helical" evidence="1">
    <location>
        <begin position="213"/>
        <end position="233"/>
    </location>
</feature>
<feature type="transmembrane region" description="Helical" evidence="1">
    <location>
        <begin position="180"/>
        <end position="207"/>
    </location>
</feature>
<evidence type="ECO:0000313" key="3">
    <source>
        <dbReference type="Proteomes" id="UP000422644"/>
    </source>
</evidence>
<accession>A0A510JZM8</accession>
<keyword evidence="1" id="KW-0812">Transmembrane</keyword>
<keyword evidence="3" id="KW-1185">Reference proteome</keyword>
<name>A0A510JZM8_9FUSO</name>
<feature type="transmembrane region" description="Helical" evidence="1">
    <location>
        <begin position="112"/>
        <end position="130"/>
    </location>
</feature>